<dbReference type="GO" id="GO:0003723">
    <property type="term" value="F:RNA binding"/>
    <property type="evidence" value="ECO:0007669"/>
    <property type="project" value="InterPro"/>
</dbReference>
<organism evidence="15 16">
    <name type="scientific">Coprinellus micaceus</name>
    <name type="common">Glistening ink-cap mushroom</name>
    <name type="synonym">Coprinus micaceus</name>
    <dbReference type="NCBI Taxonomy" id="71717"/>
    <lineage>
        <taxon>Eukaryota</taxon>
        <taxon>Fungi</taxon>
        <taxon>Dikarya</taxon>
        <taxon>Basidiomycota</taxon>
        <taxon>Agaricomycotina</taxon>
        <taxon>Agaricomycetes</taxon>
        <taxon>Agaricomycetidae</taxon>
        <taxon>Agaricales</taxon>
        <taxon>Agaricineae</taxon>
        <taxon>Psathyrellaceae</taxon>
        <taxon>Coprinellus</taxon>
    </lineage>
</organism>
<evidence type="ECO:0000256" key="6">
    <source>
        <dbReference type="ARBA" id="ARBA00022801"/>
    </source>
</evidence>
<dbReference type="InterPro" id="IPR049080">
    <property type="entry name" value="MOV-10-like_beta-barrel"/>
</dbReference>
<evidence type="ECO:0000259" key="13">
    <source>
        <dbReference type="Pfam" id="PF13087"/>
    </source>
</evidence>
<dbReference type="PANTHER" id="PTHR45418:SF1">
    <property type="entry name" value="CANCER_TESTIS ANTIGEN 55"/>
    <property type="match status" value="1"/>
</dbReference>
<comment type="caution">
    <text evidence="15">The sequence shown here is derived from an EMBL/GenBank/DDBJ whole genome shotgun (WGS) entry which is preliminary data.</text>
</comment>
<evidence type="ECO:0000256" key="9">
    <source>
        <dbReference type="ARBA" id="ARBA00023158"/>
    </source>
</evidence>
<feature type="domain" description="DNA2/NAM7 helicase-like C-terminal" evidence="13">
    <location>
        <begin position="511"/>
        <end position="679"/>
    </location>
</feature>
<dbReference type="InterPro" id="IPR047187">
    <property type="entry name" value="SF1_C_Upf1"/>
</dbReference>
<dbReference type="EC" id="3.6.4.13" evidence="3"/>
<dbReference type="GO" id="GO:0005737">
    <property type="term" value="C:cytoplasm"/>
    <property type="evidence" value="ECO:0007669"/>
    <property type="project" value="UniProtKB-SubCell"/>
</dbReference>
<dbReference type="GO" id="GO:0005524">
    <property type="term" value="F:ATP binding"/>
    <property type="evidence" value="ECO:0007669"/>
    <property type="project" value="UniProtKB-KW"/>
</dbReference>
<evidence type="ECO:0000259" key="12">
    <source>
        <dbReference type="Pfam" id="PF13086"/>
    </source>
</evidence>
<dbReference type="InterPro" id="IPR041677">
    <property type="entry name" value="DNA2/NAM7_AAA_11"/>
</dbReference>
<comment type="catalytic activity">
    <reaction evidence="10">
        <text>ATP + H2O = ADP + phosphate + H(+)</text>
        <dbReference type="Rhea" id="RHEA:13065"/>
        <dbReference type="ChEBI" id="CHEBI:15377"/>
        <dbReference type="ChEBI" id="CHEBI:15378"/>
        <dbReference type="ChEBI" id="CHEBI:30616"/>
        <dbReference type="ChEBI" id="CHEBI:43474"/>
        <dbReference type="ChEBI" id="CHEBI:456216"/>
        <dbReference type="EC" id="3.6.4.13"/>
    </reaction>
</comment>
<keyword evidence="8" id="KW-0067">ATP-binding</keyword>
<dbReference type="PANTHER" id="PTHR45418">
    <property type="entry name" value="CANCER/TESTIS ANTIGEN 55"/>
    <property type="match status" value="1"/>
</dbReference>
<dbReference type="AlphaFoldDB" id="A0A4Y7T751"/>
<dbReference type="GO" id="GO:0032574">
    <property type="term" value="F:5'-3' RNA helicase activity"/>
    <property type="evidence" value="ECO:0007669"/>
    <property type="project" value="InterPro"/>
</dbReference>
<dbReference type="Gene3D" id="3.40.50.300">
    <property type="entry name" value="P-loop containing nucleotide triphosphate hydrolases"/>
    <property type="match status" value="2"/>
</dbReference>
<proteinExistence type="inferred from homology"/>
<evidence type="ECO:0000256" key="8">
    <source>
        <dbReference type="ARBA" id="ARBA00022840"/>
    </source>
</evidence>
<dbReference type="Pfam" id="PF13087">
    <property type="entry name" value="AAA_12"/>
    <property type="match status" value="1"/>
</dbReference>
<dbReference type="EMBL" id="QPFP01000025">
    <property type="protein sequence ID" value="TEB29940.1"/>
    <property type="molecule type" value="Genomic_DNA"/>
</dbReference>
<dbReference type="CDD" id="cd18038">
    <property type="entry name" value="DEXXQc_Helz-like"/>
    <property type="match status" value="1"/>
</dbReference>
<evidence type="ECO:0000256" key="11">
    <source>
        <dbReference type="SAM" id="MobiDB-lite"/>
    </source>
</evidence>
<dbReference type="CDD" id="cd18808">
    <property type="entry name" value="SF1_C_Upf1"/>
    <property type="match status" value="1"/>
</dbReference>
<feature type="domain" description="Helicase MOV-10-like beta-barrel" evidence="14">
    <location>
        <begin position="187"/>
        <end position="269"/>
    </location>
</feature>
<dbReference type="STRING" id="71717.A0A4Y7T751"/>
<dbReference type="Pfam" id="PF21634">
    <property type="entry name" value="MOV-10_beta-barrel"/>
    <property type="match status" value="1"/>
</dbReference>
<evidence type="ECO:0000313" key="16">
    <source>
        <dbReference type="Proteomes" id="UP000298030"/>
    </source>
</evidence>
<evidence type="ECO:0000256" key="10">
    <source>
        <dbReference type="ARBA" id="ARBA00047984"/>
    </source>
</evidence>
<evidence type="ECO:0000256" key="7">
    <source>
        <dbReference type="ARBA" id="ARBA00022806"/>
    </source>
</evidence>
<dbReference type="GO" id="GO:0016787">
    <property type="term" value="F:hydrolase activity"/>
    <property type="evidence" value="ECO:0007669"/>
    <property type="project" value="UniProtKB-KW"/>
</dbReference>
<dbReference type="GO" id="GO:0031047">
    <property type="term" value="P:regulatory ncRNA-mediated gene silencing"/>
    <property type="evidence" value="ECO:0007669"/>
    <property type="project" value="UniProtKB-KW"/>
</dbReference>
<keyword evidence="7" id="KW-0347">Helicase</keyword>
<evidence type="ECO:0000256" key="3">
    <source>
        <dbReference type="ARBA" id="ARBA00012552"/>
    </source>
</evidence>
<sequence length="731" mass="81091">MTQRWGGRTGVLVVKSLNPAMTTVLVKVELTSSQGSNRRRLGKVTASTPASVKFKFNKRSIGRYEDRIEFTFEDKHLKKRFAITRPLRVIVGNETDHEALKPTSPYVDPRSRNRASRHEPSKVGVVLGVPPPSLHAVKYGPVSLKQQIDDIQRMFLPPDLTSVTYARHFKHLLWIEEYRMASDIQRYDMSDTTLNKQNVFYYLAIPGLAEKRPSVLVGDRILFQRQNMPTSKWYEGHVHVVRQREVGLCFHTSFTAVGWSKTQKYNVCFQLNRIVLRRQHEALDSPFNQERVFFPTPQHIGKAGPQASTRRIAFCNPLIGANPRQAEAVKEIASLKPGSVPFIVFGPPGTGKTVTVVEAIRQLLLPKNPNIRILACAPSNSAADLIAERLSSALSPTEMLRISRLLSRRCIASSMLSGVGMPRGHFSWIFVDEAGQATEPEVCVPVKTLSDHKTNLVLSGDPKQLGPVVMSSVARGLGFDKSWLERLMARGDVYGVPGSGSDAPTPAPGQAKAVVKLTRNFRSHLAILSFPNERFYGGDLEAYASAATTDTYLNSPLLPRAATRKFPDDREASSPSFFNVDEVLQVKSYVQQLKNARGNFKTADGDIGVIAPYHAQCQKLRIALRSVADSVKVGSVEGERKAIIISTVRSSKEFVNFDLRHTLVAVTRAKALLIIVGNPHNGGWIGSPDIPWDPQEGYGARVRREAEAEIDELARRVMEVSMDASGEEDVN</sequence>
<evidence type="ECO:0000256" key="2">
    <source>
        <dbReference type="ARBA" id="ARBA00005601"/>
    </source>
</evidence>
<feature type="non-terminal residue" evidence="15">
    <location>
        <position position="731"/>
    </location>
</feature>
<dbReference type="Proteomes" id="UP000298030">
    <property type="component" value="Unassembled WGS sequence"/>
</dbReference>
<evidence type="ECO:0000259" key="14">
    <source>
        <dbReference type="Pfam" id="PF21634"/>
    </source>
</evidence>
<feature type="domain" description="DNA2/NAM7 helicase helicase" evidence="12">
    <location>
        <begin position="322"/>
        <end position="401"/>
    </location>
</feature>
<keyword evidence="16" id="KW-1185">Reference proteome</keyword>
<accession>A0A4Y7T751</accession>
<dbReference type="SUPFAM" id="SSF52540">
    <property type="entry name" value="P-loop containing nucleoside triphosphate hydrolases"/>
    <property type="match status" value="1"/>
</dbReference>
<comment type="similarity">
    <text evidence="2">Belongs to the DNA2/NAM7 helicase family. SDE3 subfamily.</text>
</comment>
<evidence type="ECO:0000256" key="5">
    <source>
        <dbReference type="ARBA" id="ARBA00022741"/>
    </source>
</evidence>
<keyword evidence="5" id="KW-0547">Nucleotide-binding</keyword>
<name>A0A4Y7T751_COPMI</name>
<dbReference type="InterPro" id="IPR041679">
    <property type="entry name" value="DNA2/NAM7-like_C"/>
</dbReference>
<evidence type="ECO:0000256" key="1">
    <source>
        <dbReference type="ARBA" id="ARBA00004496"/>
    </source>
</evidence>
<reference evidence="15 16" key="1">
    <citation type="journal article" date="2019" name="Nat. Ecol. Evol.">
        <title>Megaphylogeny resolves global patterns of mushroom evolution.</title>
        <authorList>
            <person name="Varga T."/>
            <person name="Krizsan K."/>
            <person name="Foldi C."/>
            <person name="Dima B."/>
            <person name="Sanchez-Garcia M."/>
            <person name="Sanchez-Ramirez S."/>
            <person name="Szollosi G.J."/>
            <person name="Szarkandi J.G."/>
            <person name="Papp V."/>
            <person name="Albert L."/>
            <person name="Andreopoulos W."/>
            <person name="Angelini C."/>
            <person name="Antonin V."/>
            <person name="Barry K.W."/>
            <person name="Bougher N.L."/>
            <person name="Buchanan P."/>
            <person name="Buyck B."/>
            <person name="Bense V."/>
            <person name="Catcheside P."/>
            <person name="Chovatia M."/>
            <person name="Cooper J."/>
            <person name="Damon W."/>
            <person name="Desjardin D."/>
            <person name="Finy P."/>
            <person name="Geml J."/>
            <person name="Haridas S."/>
            <person name="Hughes K."/>
            <person name="Justo A."/>
            <person name="Karasinski D."/>
            <person name="Kautmanova I."/>
            <person name="Kiss B."/>
            <person name="Kocsube S."/>
            <person name="Kotiranta H."/>
            <person name="LaButti K.M."/>
            <person name="Lechner B.E."/>
            <person name="Liimatainen K."/>
            <person name="Lipzen A."/>
            <person name="Lukacs Z."/>
            <person name="Mihaltcheva S."/>
            <person name="Morgado L.N."/>
            <person name="Niskanen T."/>
            <person name="Noordeloos M.E."/>
            <person name="Ohm R.A."/>
            <person name="Ortiz-Santana B."/>
            <person name="Ovrebo C."/>
            <person name="Racz N."/>
            <person name="Riley R."/>
            <person name="Savchenko A."/>
            <person name="Shiryaev A."/>
            <person name="Soop K."/>
            <person name="Spirin V."/>
            <person name="Szebenyi C."/>
            <person name="Tomsovsky M."/>
            <person name="Tulloss R.E."/>
            <person name="Uehling J."/>
            <person name="Grigoriev I.V."/>
            <person name="Vagvolgyi C."/>
            <person name="Papp T."/>
            <person name="Martin F.M."/>
            <person name="Miettinen O."/>
            <person name="Hibbett D.S."/>
            <person name="Nagy L.G."/>
        </authorList>
    </citation>
    <scope>NUCLEOTIDE SEQUENCE [LARGE SCALE GENOMIC DNA]</scope>
    <source>
        <strain evidence="15 16">FP101781</strain>
    </source>
</reference>
<dbReference type="InterPro" id="IPR027417">
    <property type="entry name" value="P-loop_NTPase"/>
</dbReference>
<feature type="domain" description="DNA2/NAM7 helicase helicase" evidence="12">
    <location>
        <begin position="425"/>
        <end position="471"/>
    </location>
</feature>
<keyword evidence="6 15" id="KW-0378">Hydrolase</keyword>
<keyword evidence="9" id="KW-0943">RNA-mediated gene silencing</keyword>
<gene>
    <name evidence="15" type="ORF">FA13DRAFT_1734287</name>
</gene>
<evidence type="ECO:0000313" key="15">
    <source>
        <dbReference type="EMBL" id="TEB29940.1"/>
    </source>
</evidence>
<feature type="region of interest" description="Disordered" evidence="11">
    <location>
        <begin position="99"/>
        <end position="119"/>
    </location>
</feature>
<protein>
    <recommendedName>
        <fullName evidence="3">RNA helicase</fullName>
        <ecNumber evidence="3">3.6.4.13</ecNumber>
    </recommendedName>
</protein>
<dbReference type="InterPro" id="IPR026122">
    <property type="entry name" value="MOV-10/SDE3_DEXXQ/H-box"/>
</dbReference>
<dbReference type="Pfam" id="PF13086">
    <property type="entry name" value="AAA_11"/>
    <property type="match status" value="2"/>
</dbReference>
<evidence type="ECO:0000256" key="4">
    <source>
        <dbReference type="ARBA" id="ARBA00022490"/>
    </source>
</evidence>
<comment type="subcellular location">
    <subcellularLocation>
        <location evidence="1">Cytoplasm</location>
    </subcellularLocation>
</comment>
<dbReference type="OrthoDB" id="6513042at2759"/>
<keyword evidence="4" id="KW-0963">Cytoplasm</keyword>